<proteinExistence type="inferred from homology"/>
<keyword evidence="5" id="KW-1185">Reference proteome</keyword>
<dbReference type="PANTHER" id="PTHR44196">
    <property type="entry name" value="DEHYDROGENASE/REDUCTASE SDR FAMILY MEMBER 7B"/>
    <property type="match status" value="1"/>
</dbReference>
<dbReference type="InterPro" id="IPR036291">
    <property type="entry name" value="NAD(P)-bd_dom_sf"/>
</dbReference>
<dbReference type="EC" id="1.1.1.100" evidence="4"/>
<dbReference type="RefSeq" id="WP_012409766.1">
    <property type="nucleotide sequence ID" value="NC_010628.1"/>
</dbReference>
<evidence type="ECO:0000313" key="5">
    <source>
        <dbReference type="Proteomes" id="UP000001191"/>
    </source>
</evidence>
<dbReference type="GO" id="GO:0004316">
    <property type="term" value="F:3-oxoacyl-[acyl-carrier-protein] reductase (NADPH) activity"/>
    <property type="evidence" value="ECO:0007669"/>
    <property type="project" value="UniProtKB-EC"/>
</dbReference>
<reference evidence="5" key="1">
    <citation type="submission" date="2008-04" db="EMBL/GenBank/DDBJ databases">
        <title>Complete sequence of chromosome of Nostoc punctiforme ATCC 29133.</title>
        <authorList>
            <consortium name="US DOE Joint Genome Institute"/>
            <person name="Copeland A."/>
            <person name="Lucas S."/>
            <person name="Lapidus A."/>
            <person name="Glavina del Rio T."/>
            <person name="Dalin E."/>
            <person name="Tice H."/>
            <person name="Pitluck S."/>
            <person name="Chain P."/>
            <person name="Malfatti S."/>
            <person name="Shin M."/>
            <person name="Vergez L."/>
            <person name="Schmutz J."/>
            <person name="Larimer F."/>
            <person name="Land M."/>
            <person name="Hauser L."/>
            <person name="Kyrpides N."/>
            <person name="Kim E."/>
            <person name="Meeks J.C."/>
            <person name="Elhai J."/>
            <person name="Campbell E.L."/>
            <person name="Thiel T."/>
            <person name="Longmire J."/>
            <person name="Potts M."/>
            <person name="Atlas R."/>
        </authorList>
    </citation>
    <scope>NUCLEOTIDE SEQUENCE [LARGE SCALE GENOMIC DNA]</scope>
    <source>
        <strain evidence="5">ATCC 29133 / PCC 73102</strain>
    </source>
</reference>
<name>B2J019_NOSP7</name>
<comment type="similarity">
    <text evidence="1 3">Belongs to the short-chain dehydrogenases/reductases (SDR) family.</text>
</comment>
<evidence type="ECO:0000256" key="3">
    <source>
        <dbReference type="RuleBase" id="RU000363"/>
    </source>
</evidence>
<dbReference type="PRINTS" id="PR00081">
    <property type="entry name" value="GDHRDH"/>
</dbReference>
<dbReference type="EMBL" id="CP001037">
    <property type="protein sequence ID" value="ACC81790.1"/>
    <property type="molecule type" value="Genomic_DNA"/>
</dbReference>
<dbReference type="SUPFAM" id="SSF51735">
    <property type="entry name" value="NAD(P)-binding Rossmann-fold domains"/>
    <property type="match status" value="1"/>
</dbReference>
<dbReference type="EnsemblBacteria" id="ACC81790">
    <property type="protein sequence ID" value="ACC81790"/>
    <property type="gene ID" value="Npun_F3363"/>
</dbReference>
<evidence type="ECO:0000256" key="1">
    <source>
        <dbReference type="ARBA" id="ARBA00006484"/>
    </source>
</evidence>
<dbReference type="eggNOG" id="COG0300">
    <property type="taxonomic scope" value="Bacteria"/>
</dbReference>
<sequence length="285" mass="30822">MTSIAGKTVLLTGASRGIGVFIARALAKEQATIIGVGRSHQQLDNLTTELKALGCNFIPFTCDISNLSELPILLNKINQIVGDVDILINNAGIEIYRSFPDYSLAEMQSVISTNLLAAMELSRLLLPNMLVQNSGHIVNIASLAAKKGHPYDSIYSASKAGLLMWSDAVRQELADTGVEISTICPGYIAEQGMLADTGIPAPSLSGTSQPEAVAKAVIQAIKKNQAEVIVNKDLITVGLTKILFALWQFFPKFGDAIYRRIGVIALNKKRRQTKNYSNSINLLHK</sequence>
<dbReference type="Gene3D" id="3.40.50.720">
    <property type="entry name" value="NAD(P)-binding Rossmann-like Domain"/>
    <property type="match status" value="1"/>
</dbReference>
<accession>B2J019</accession>
<keyword evidence="2 4" id="KW-0560">Oxidoreductase</keyword>
<organism evidence="4 5">
    <name type="scientific">Nostoc punctiforme (strain ATCC 29133 / PCC 73102)</name>
    <dbReference type="NCBI Taxonomy" id="63737"/>
    <lineage>
        <taxon>Bacteria</taxon>
        <taxon>Bacillati</taxon>
        <taxon>Cyanobacteriota</taxon>
        <taxon>Cyanophyceae</taxon>
        <taxon>Nostocales</taxon>
        <taxon>Nostocaceae</taxon>
        <taxon>Nostoc</taxon>
    </lineage>
</organism>
<evidence type="ECO:0000256" key="2">
    <source>
        <dbReference type="ARBA" id="ARBA00023002"/>
    </source>
</evidence>
<dbReference type="STRING" id="63737.Npun_F3363"/>
<dbReference type="Pfam" id="PF00106">
    <property type="entry name" value="adh_short"/>
    <property type="match status" value="1"/>
</dbReference>
<dbReference type="HOGENOM" id="CLU_010194_2_1_3"/>
<dbReference type="InterPro" id="IPR020904">
    <property type="entry name" value="Sc_DH/Rdtase_CS"/>
</dbReference>
<dbReference type="PROSITE" id="PS00061">
    <property type="entry name" value="ADH_SHORT"/>
    <property type="match status" value="1"/>
</dbReference>
<dbReference type="PRINTS" id="PR00080">
    <property type="entry name" value="SDRFAMILY"/>
</dbReference>
<dbReference type="InterPro" id="IPR002347">
    <property type="entry name" value="SDR_fam"/>
</dbReference>
<dbReference type="PhylomeDB" id="B2J019"/>
<dbReference type="AlphaFoldDB" id="B2J019"/>
<dbReference type="OrthoDB" id="9785520at2"/>
<reference evidence="4 5" key="2">
    <citation type="journal article" date="2013" name="Plant Physiol.">
        <title>A Nostoc punctiforme Sugar Transporter Necessary to Establish a Cyanobacterium-Plant Symbiosis.</title>
        <authorList>
            <person name="Ekman M."/>
            <person name="Picossi S."/>
            <person name="Campbell E.L."/>
            <person name="Meeks J.C."/>
            <person name="Flores E."/>
        </authorList>
    </citation>
    <scope>NUCLEOTIDE SEQUENCE [LARGE SCALE GENOMIC DNA]</scope>
    <source>
        <strain evidence="5">ATCC 29133 / PCC 73102</strain>
    </source>
</reference>
<dbReference type="GO" id="GO:0016020">
    <property type="term" value="C:membrane"/>
    <property type="evidence" value="ECO:0007669"/>
    <property type="project" value="TreeGrafter"/>
</dbReference>
<evidence type="ECO:0000313" key="4">
    <source>
        <dbReference type="EMBL" id="ACC81790.1"/>
    </source>
</evidence>
<gene>
    <name evidence="4" type="ordered locus">Npun_F3363</name>
</gene>
<protein>
    <submittedName>
        <fullName evidence="4">Short-chain dehydrogenase/reductase SDR, HetN</fullName>
        <ecNumber evidence="4">1.1.1.100</ecNumber>
    </submittedName>
</protein>
<dbReference type="PANTHER" id="PTHR44196:SF1">
    <property type="entry name" value="DEHYDROGENASE_REDUCTASE SDR FAMILY MEMBER 7B"/>
    <property type="match status" value="1"/>
</dbReference>
<dbReference type="Proteomes" id="UP000001191">
    <property type="component" value="Chromosome"/>
</dbReference>
<dbReference type="KEGG" id="npu:Npun_F3363"/>